<dbReference type="RefSeq" id="WP_010407254.1">
    <property type="nucleotide sequence ID" value="NZ_JAWXXV010000001.1"/>
</dbReference>
<accession>A0ABU4PPX0</accession>
<sequence length="95" mass="10008">MAIVQKACDGNQPLSYLQTVVQQEEGIYGPLTGLMAQAPNNVMTLQIGASPAVGKRAVLEVYSGHPPQKDGHVLICVANCLVNAAMQSVAAYRPT</sequence>
<protein>
    <submittedName>
        <fullName evidence="1">Uncharacterized protein</fullName>
    </submittedName>
</protein>
<gene>
    <name evidence="1" type="ORF">SIL82_16525</name>
</gene>
<reference evidence="1 2" key="1">
    <citation type="submission" date="2023-11" db="EMBL/GenBank/DDBJ databases">
        <title>MicrobeMod: A computational toolkit for identifying prokaryotic methylation and restriction-modification with nanopore sequencing.</title>
        <authorList>
            <person name="Crits-Christoph A."/>
            <person name="Kang S.C."/>
            <person name="Lee H."/>
            <person name="Ostrov N."/>
        </authorList>
    </citation>
    <scope>NUCLEOTIDE SEQUENCE [LARGE SCALE GENOMIC DNA]</scope>
    <source>
        <strain evidence="1 2">ATCC 14820</strain>
    </source>
</reference>
<proteinExistence type="predicted"/>
<organism evidence="1 2">
    <name type="scientific">Sphingomonas echinoides</name>
    <dbReference type="NCBI Taxonomy" id="59803"/>
    <lineage>
        <taxon>Bacteria</taxon>
        <taxon>Pseudomonadati</taxon>
        <taxon>Pseudomonadota</taxon>
        <taxon>Alphaproteobacteria</taxon>
        <taxon>Sphingomonadales</taxon>
        <taxon>Sphingomonadaceae</taxon>
        <taxon>Sphingomonas</taxon>
    </lineage>
</organism>
<evidence type="ECO:0000313" key="1">
    <source>
        <dbReference type="EMBL" id="MDX5985862.1"/>
    </source>
</evidence>
<evidence type="ECO:0000313" key="2">
    <source>
        <dbReference type="Proteomes" id="UP001279660"/>
    </source>
</evidence>
<dbReference type="EMBL" id="JAWXXV010000001">
    <property type="protein sequence ID" value="MDX5985862.1"/>
    <property type="molecule type" value="Genomic_DNA"/>
</dbReference>
<name>A0ABU4PPX0_9SPHN</name>
<keyword evidence="2" id="KW-1185">Reference proteome</keyword>
<comment type="caution">
    <text evidence="1">The sequence shown here is derived from an EMBL/GenBank/DDBJ whole genome shotgun (WGS) entry which is preliminary data.</text>
</comment>
<dbReference type="Proteomes" id="UP001279660">
    <property type="component" value="Unassembled WGS sequence"/>
</dbReference>